<evidence type="ECO:0000256" key="5">
    <source>
        <dbReference type="ARBA" id="ARBA00022614"/>
    </source>
</evidence>
<evidence type="ECO:0000313" key="21">
    <source>
        <dbReference type="EMBL" id="CAL4990387.1"/>
    </source>
</evidence>
<organism evidence="21 22">
    <name type="scientific">Urochloa decumbens</name>
    <dbReference type="NCBI Taxonomy" id="240449"/>
    <lineage>
        <taxon>Eukaryota</taxon>
        <taxon>Viridiplantae</taxon>
        <taxon>Streptophyta</taxon>
        <taxon>Embryophyta</taxon>
        <taxon>Tracheophyta</taxon>
        <taxon>Spermatophyta</taxon>
        <taxon>Magnoliopsida</taxon>
        <taxon>Liliopsida</taxon>
        <taxon>Poales</taxon>
        <taxon>Poaceae</taxon>
        <taxon>PACMAD clade</taxon>
        <taxon>Panicoideae</taxon>
        <taxon>Panicodae</taxon>
        <taxon>Paniceae</taxon>
        <taxon>Melinidinae</taxon>
        <taxon>Urochloa</taxon>
    </lineage>
</organism>
<dbReference type="GO" id="GO:0005886">
    <property type="term" value="C:plasma membrane"/>
    <property type="evidence" value="ECO:0007669"/>
    <property type="project" value="UniProtKB-SubCell"/>
</dbReference>
<evidence type="ECO:0000256" key="15">
    <source>
        <dbReference type="ARBA" id="ARBA00023170"/>
    </source>
</evidence>
<evidence type="ECO:0000256" key="2">
    <source>
        <dbReference type="ARBA" id="ARBA00012513"/>
    </source>
</evidence>
<keyword evidence="15" id="KW-0675">Receptor</keyword>
<keyword evidence="13 19" id="KW-1133">Transmembrane helix</keyword>
<evidence type="ECO:0000256" key="6">
    <source>
        <dbReference type="ARBA" id="ARBA00022679"/>
    </source>
</evidence>
<keyword evidence="8" id="KW-0732">Signal</keyword>
<sequence length="984" mass="108929">MHASRHVVHSPLRQLLASIIPRYCDIPVLQRPALSSCRESMAAIEQNPRITTAWSLMLLLSLASAGVLLQAFAQLDGNGFISIDCGLPGTVSYVDEETSLYYAPDAAFTDTGSNHDISDDYITPELSRIHRNVRSFPDGERNCYTLRSLMAGSKYLVRATFKYGDYDRLSRPPIFDLYVGVNFMSEVNISDPDAVVILEAVVVVVDDVVQVCLVNTGTGTPFISGLELRPLKDSLYPQANATQGLLLLGRRNFGPTNKSDMVRYPYDPYDRIWLPWINTTYWAEVSTTIEVMNFADDLFNTPSKVMQTAVTPRNNSTIEFFWDPKPQPKDPTPGYIAILHFAELQLLPANTLREFYINLNGKPWYPKPYSPTYLYTDTVYNTDTSRGGPAPAIGGFTRRYDISINATANSTLPPTINAIEVFSVVPTTNIGMDSQDTFSMTTIKAQYQVEKNWMGDPCVPKTLAWNGLTCVYAISGPPRIIGLNLSFSGLKGNISSSFAKLKAIQYLDLSHNSLTGSIPDSLSQLPSLTVLYLTGNQLSGSIPSGLLKRVQNGTLELRYGNDPNLCSNGSSSCQSARWKSKLAVYISVPILVVLVTVLVFAFCLLRRRNQGNELTGNGYGHSSLHLENRRFTYRELEMITDGFQRVLGRGGFGYVYSGFLEDGTQVAVKLRSHSSNQGVKEFLAETQILTRIHHKNLVSMVGYCKDGEHMALVYEYMAEGTLQEHIAGSDHDERCLTWRQRLRIALESAQGLEYLHKGCNPPLIHRDVKATNILLNEKLEAKLADFGLSRAFGHNSDTHISTNTLVGTPGYVDPEYQATMQPTIKSDVYSFGVVLLELITGKPAILRDPEPTSIIQWVRQRLARGDIEGVVDARLPSDDHNVNGVWKVADVALKCTAIASVQRPTMTDVVMQLQECLELEEGRASGNTTEGFVYTGSSVNLRLDYNHALLADLSAEVSQKNDGFPVDHNFGMLAAMMSTGPTTR</sequence>
<dbReference type="PROSITE" id="PS00107">
    <property type="entry name" value="PROTEIN_KINASE_ATP"/>
    <property type="match status" value="1"/>
</dbReference>
<feature type="domain" description="Protein kinase" evidence="20">
    <location>
        <begin position="641"/>
        <end position="917"/>
    </location>
</feature>
<keyword evidence="22" id="KW-1185">Reference proteome</keyword>
<gene>
    <name evidence="21" type="ORF">URODEC1_LOCUS60235</name>
</gene>
<dbReference type="SUPFAM" id="SSF52058">
    <property type="entry name" value="L domain-like"/>
    <property type="match status" value="1"/>
</dbReference>
<dbReference type="EMBL" id="OZ075134">
    <property type="protein sequence ID" value="CAL4990387.1"/>
    <property type="molecule type" value="Genomic_DNA"/>
</dbReference>
<dbReference type="PANTHER" id="PTHR45631:SF114">
    <property type="entry name" value="OS05G0525800 PROTEIN"/>
    <property type="match status" value="1"/>
</dbReference>
<evidence type="ECO:0000256" key="3">
    <source>
        <dbReference type="ARBA" id="ARBA00022527"/>
    </source>
</evidence>
<evidence type="ECO:0000256" key="17">
    <source>
        <dbReference type="ARBA" id="ARBA00048679"/>
    </source>
</evidence>
<dbReference type="CDD" id="cd14066">
    <property type="entry name" value="STKc_IRAK"/>
    <property type="match status" value="1"/>
</dbReference>
<proteinExistence type="predicted"/>
<evidence type="ECO:0000259" key="20">
    <source>
        <dbReference type="PROSITE" id="PS50011"/>
    </source>
</evidence>
<keyword evidence="12 18" id="KW-0067">ATP-binding</keyword>
<keyword evidence="5" id="KW-0433">Leucine-rich repeat</keyword>
<dbReference type="InterPro" id="IPR011009">
    <property type="entry name" value="Kinase-like_dom_sf"/>
</dbReference>
<evidence type="ECO:0000256" key="8">
    <source>
        <dbReference type="ARBA" id="ARBA00022729"/>
    </source>
</evidence>
<dbReference type="EC" id="2.7.11.1" evidence="2"/>
<evidence type="ECO:0000313" key="22">
    <source>
        <dbReference type="Proteomes" id="UP001497457"/>
    </source>
</evidence>
<evidence type="ECO:0000256" key="14">
    <source>
        <dbReference type="ARBA" id="ARBA00023136"/>
    </source>
</evidence>
<keyword evidence="10 18" id="KW-0547">Nucleotide-binding</keyword>
<dbReference type="Gene3D" id="1.10.510.10">
    <property type="entry name" value="Transferase(Phosphotransferase) domain 1"/>
    <property type="match status" value="1"/>
</dbReference>
<dbReference type="Pfam" id="PF07714">
    <property type="entry name" value="PK_Tyr_Ser-Thr"/>
    <property type="match status" value="1"/>
</dbReference>
<dbReference type="Pfam" id="PF12819">
    <property type="entry name" value="Malectin_like"/>
    <property type="match status" value="1"/>
</dbReference>
<keyword evidence="9" id="KW-0677">Repeat</keyword>
<evidence type="ECO:0000256" key="18">
    <source>
        <dbReference type="PROSITE-ProRule" id="PRU10141"/>
    </source>
</evidence>
<keyword evidence="7 19" id="KW-0812">Transmembrane</keyword>
<dbReference type="InterPro" id="IPR008271">
    <property type="entry name" value="Ser/Thr_kinase_AS"/>
</dbReference>
<evidence type="ECO:0000256" key="9">
    <source>
        <dbReference type="ARBA" id="ARBA00022737"/>
    </source>
</evidence>
<evidence type="ECO:0000256" key="10">
    <source>
        <dbReference type="ARBA" id="ARBA00022741"/>
    </source>
</evidence>
<dbReference type="SMART" id="SM00220">
    <property type="entry name" value="S_TKc"/>
    <property type="match status" value="1"/>
</dbReference>
<comment type="catalytic activity">
    <reaction evidence="17">
        <text>L-seryl-[protein] + ATP = O-phospho-L-seryl-[protein] + ADP + H(+)</text>
        <dbReference type="Rhea" id="RHEA:17989"/>
        <dbReference type="Rhea" id="RHEA-COMP:9863"/>
        <dbReference type="Rhea" id="RHEA-COMP:11604"/>
        <dbReference type="ChEBI" id="CHEBI:15378"/>
        <dbReference type="ChEBI" id="CHEBI:29999"/>
        <dbReference type="ChEBI" id="CHEBI:30616"/>
        <dbReference type="ChEBI" id="CHEBI:83421"/>
        <dbReference type="ChEBI" id="CHEBI:456216"/>
        <dbReference type="EC" id="2.7.11.1"/>
    </reaction>
</comment>
<dbReference type="FunFam" id="1.10.510.10:FF:000146">
    <property type="entry name" value="LRR receptor-like serine/threonine-protein kinase IOS1"/>
    <property type="match status" value="1"/>
</dbReference>
<keyword evidence="3" id="KW-0723">Serine/threonine-protein kinase</keyword>
<dbReference type="InterPro" id="IPR024788">
    <property type="entry name" value="Malectin-like_Carb-bd_dom"/>
</dbReference>
<keyword evidence="11" id="KW-0418">Kinase</keyword>
<protein>
    <recommendedName>
        <fullName evidence="2">non-specific serine/threonine protein kinase</fullName>
        <ecNumber evidence="2">2.7.11.1</ecNumber>
    </recommendedName>
</protein>
<dbReference type="InterPro" id="IPR017441">
    <property type="entry name" value="Protein_kinase_ATP_BS"/>
</dbReference>
<comment type="subcellular location">
    <subcellularLocation>
        <location evidence="1">Cell membrane</location>
        <topology evidence="1">Single-pass membrane protein</topology>
    </subcellularLocation>
</comment>
<evidence type="ECO:0000256" key="11">
    <source>
        <dbReference type="ARBA" id="ARBA00022777"/>
    </source>
</evidence>
<evidence type="ECO:0000256" key="16">
    <source>
        <dbReference type="ARBA" id="ARBA00047899"/>
    </source>
</evidence>
<dbReference type="PROSITE" id="PS00108">
    <property type="entry name" value="PROTEIN_KINASE_ST"/>
    <property type="match status" value="1"/>
</dbReference>
<dbReference type="SUPFAM" id="SSF56112">
    <property type="entry name" value="Protein kinase-like (PK-like)"/>
    <property type="match status" value="1"/>
</dbReference>
<feature type="binding site" evidence="18">
    <location>
        <position position="669"/>
    </location>
    <ligand>
        <name>ATP</name>
        <dbReference type="ChEBI" id="CHEBI:30616"/>
    </ligand>
</feature>
<keyword evidence="14 19" id="KW-0472">Membrane</keyword>
<comment type="catalytic activity">
    <reaction evidence="16">
        <text>L-threonyl-[protein] + ATP = O-phospho-L-threonyl-[protein] + ADP + H(+)</text>
        <dbReference type="Rhea" id="RHEA:46608"/>
        <dbReference type="Rhea" id="RHEA-COMP:11060"/>
        <dbReference type="Rhea" id="RHEA-COMP:11605"/>
        <dbReference type="ChEBI" id="CHEBI:15378"/>
        <dbReference type="ChEBI" id="CHEBI:30013"/>
        <dbReference type="ChEBI" id="CHEBI:30616"/>
        <dbReference type="ChEBI" id="CHEBI:61977"/>
        <dbReference type="ChEBI" id="CHEBI:456216"/>
        <dbReference type="EC" id="2.7.11.1"/>
    </reaction>
</comment>
<evidence type="ECO:0000256" key="12">
    <source>
        <dbReference type="ARBA" id="ARBA00022840"/>
    </source>
</evidence>
<dbReference type="PANTHER" id="PTHR45631">
    <property type="entry name" value="OS07G0107800 PROTEIN-RELATED"/>
    <property type="match status" value="1"/>
</dbReference>
<dbReference type="FunFam" id="3.30.200.20:FF:000394">
    <property type="entry name" value="Leucine-rich repeat receptor-like protein kinase"/>
    <property type="match status" value="1"/>
</dbReference>
<evidence type="ECO:0000256" key="4">
    <source>
        <dbReference type="ARBA" id="ARBA00022553"/>
    </source>
</evidence>
<dbReference type="AlphaFoldDB" id="A0ABC9AYZ7"/>
<dbReference type="Pfam" id="PF13855">
    <property type="entry name" value="LRR_8"/>
    <property type="match status" value="1"/>
</dbReference>
<evidence type="ECO:0000256" key="13">
    <source>
        <dbReference type="ARBA" id="ARBA00022989"/>
    </source>
</evidence>
<name>A0ABC9AYZ7_9POAL</name>
<evidence type="ECO:0000256" key="19">
    <source>
        <dbReference type="SAM" id="Phobius"/>
    </source>
</evidence>
<dbReference type="GO" id="GO:0004674">
    <property type="term" value="F:protein serine/threonine kinase activity"/>
    <property type="evidence" value="ECO:0007669"/>
    <property type="project" value="UniProtKB-KW"/>
</dbReference>
<evidence type="ECO:0000256" key="1">
    <source>
        <dbReference type="ARBA" id="ARBA00004162"/>
    </source>
</evidence>
<dbReference type="Gene3D" id="3.80.10.10">
    <property type="entry name" value="Ribonuclease Inhibitor"/>
    <property type="match status" value="1"/>
</dbReference>
<feature type="transmembrane region" description="Helical" evidence="19">
    <location>
        <begin position="582"/>
        <end position="605"/>
    </location>
</feature>
<keyword evidence="4" id="KW-0597">Phosphoprotein</keyword>
<reference evidence="21" key="1">
    <citation type="submission" date="2024-10" db="EMBL/GenBank/DDBJ databases">
        <authorList>
            <person name="Ryan C."/>
        </authorList>
    </citation>
    <scope>NUCLEOTIDE SEQUENCE [LARGE SCALE GENOMIC DNA]</scope>
</reference>
<evidence type="ECO:0000256" key="7">
    <source>
        <dbReference type="ARBA" id="ARBA00022692"/>
    </source>
</evidence>
<dbReference type="Proteomes" id="UP001497457">
    <property type="component" value="Chromosome 24b"/>
</dbReference>
<dbReference type="GO" id="GO:0005524">
    <property type="term" value="F:ATP binding"/>
    <property type="evidence" value="ECO:0007669"/>
    <property type="project" value="UniProtKB-UniRule"/>
</dbReference>
<feature type="transmembrane region" description="Helical" evidence="19">
    <location>
        <begin position="53"/>
        <end position="73"/>
    </location>
</feature>
<dbReference type="Gene3D" id="3.30.200.20">
    <property type="entry name" value="Phosphorylase Kinase, domain 1"/>
    <property type="match status" value="1"/>
</dbReference>
<dbReference type="InterPro" id="IPR001245">
    <property type="entry name" value="Ser-Thr/Tyr_kinase_cat_dom"/>
</dbReference>
<dbReference type="InterPro" id="IPR001611">
    <property type="entry name" value="Leu-rich_rpt"/>
</dbReference>
<accession>A0ABC9AYZ7</accession>
<dbReference type="InterPro" id="IPR032675">
    <property type="entry name" value="LRR_dom_sf"/>
</dbReference>
<keyword evidence="6" id="KW-0808">Transferase</keyword>
<dbReference type="PROSITE" id="PS50011">
    <property type="entry name" value="PROTEIN_KINASE_DOM"/>
    <property type="match status" value="1"/>
</dbReference>
<dbReference type="InterPro" id="IPR000719">
    <property type="entry name" value="Prot_kinase_dom"/>
</dbReference>
<dbReference type="FunFam" id="3.80.10.10:FF:000129">
    <property type="entry name" value="Leucine-rich repeat receptor-like kinase"/>
    <property type="match status" value="1"/>
</dbReference>